<evidence type="ECO:0000256" key="11">
    <source>
        <dbReference type="RuleBase" id="RU368090"/>
    </source>
</evidence>
<dbReference type="GeneID" id="111600271"/>
<dbReference type="OMA" id="DLRAMCF"/>
<keyword evidence="6 11" id="KW-0862">Zinc</keyword>
<name>A0A6J1LVA6_DROHY</name>
<evidence type="ECO:0000256" key="6">
    <source>
        <dbReference type="ARBA" id="ARBA00022833"/>
    </source>
</evidence>
<evidence type="ECO:0000256" key="10">
    <source>
        <dbReference type="ARBA" id="ARBA00023242"/>
    </source>
</evidence>
<proteinExistence type="inferred from homology"/>
<evidence type="ECO:0000313" key="13">
    <source>
        <dbReference type="Proteomes" id="UP000504633"/>
    </source>
</evidence>
<dbReference type="InterPro" id="IPR004600">
    <property type="entry name" value="TFIIH_Tfb4/GTF2H3"/>
</dbReference>
<dbReference type="GO" id="GO:0005675">
    <property type="term" value="C:transcription factor TFIIH holo complex"/>
    <property type="evidence" value="ECO:0007669"/>
    <property type="project" value="UniProtKB-UniRule"/>
</dbReference>
<comment type="function">
    <text evidence="11">Component of the general transcription and DNA repair factor IIH (TFIIH) core complex, which is involved in general and transcription-coupled nucleotide excision repair (NER) of damaged DNA and, when complexed to CAK, in RNA transcription by RNA polymerase II. In NER, TFIIH acts by opening DNA around the lesion to allow the excision of the damaged oligonucleotide and its replacement by a new DNA fragment. In transcription, TFIIH has an essential role in transcription initiation. When the pre-initiation complex (PIC) has been established, TFIIH is required for promoter opening and promoter escape. Phosphorylation of the C-terminal tail (CTD) of the largest subunit of RNA polymerase II by the kinase module CAK controls the initiation of transcription.</text>
</comment>
<dbReference type="GO" id="GO:0006289">
    <property type="term" value="P:nucleotide-excision repair"/>
    <property type="evidence" value="ECO:0007669"/>
    <property type="project" value="UniProtKB-UniRule"/>
</dbReference>
<dbReference type="PANTHER" id="PTHR12831:SF0">
    <property type="entry name" value="GENERAL TRANSCRIPTION FACTOR IIH SUBUNIT 3"/>
    <property type="match status" value="1"/>
</dbReference>
<evidence type="ECO:0000256" key="8">
    <source>
        <dbReference type="ARBA" id="ARBA00023163"/>
    </source>
</evidence>
<keyword evidence="4 11" id="KW-0227">DNA damage</keyword>
<dbReference type="PANTHER" id="PTHR12831">
    <property type="entry name" value="TRANSCRIPTION INITIATION FACTOR IIH TFIIH , POLYPEPTIDE 3-RELATED"/>
    <property type="match status" value="1"/>
</dbReference>
<keyword evidence="3 11" id="KW-0479">Metal-binding</keyword>
<keyword evidence="7 11" id="KW-0805">Transcription regulation</keyword>
<evidence type="ECO:0000256" key="5">
    <source>
        <dbReference type="ARBA" id="ARBA00022771"/>
    </source>
</evidence>
<keyword evidence="8 11" id="KW-0804">Transcription</keyword>
<keyword evidence="9 11" id="KW-0234">DNA repair</keyword>
<dbReference type="Pfam" id="PF03850">
    <property type="entry name" value="Tfb4"/>
    <property type="match status" value="1"/>
</dbReference>
<evidence type="ECO:0000256" key="9">
    <source>
        <dbReference type="ARBA" id="ARBA00023204"/>
    </source>
</evidence>
<evidence type="ECO:0000256" key="12">
    <source>
        <dbReference type="SAM" id="MobiDB-lite"/>
    </source>
</evidence>
<comment type="similarity">
    <text evidence="2 11">Belongs to the TFB4 family.</text>
</comment>
<evidence type="ECO:0000256" key="1">
    <source>
        <dbReference type="ARBA" id="ARBA00004123"/>
    </source>
</evidence>
<protein>
    <recommendedName>
        <fullName evidence="11">General transcription factor IIH subunit 3</fullName>
    </recommendedName>
    <alternativeName>
        <fullName evidence="11">General transcription factor IIH polypeptide 3</fullName>
    </alternativeName>
</protein>
<evidence type="ECO:0000256" key="4">
    <source>
        <dbReference type="ARBA" id="ARBA00022763"/>
    </source>
</evidence>
<dbReference type="RefSeq" id="XP_023172087.2">
    <property type="nucleotide sequence ID" value="XM_023316319.2"/>
</dbReference>
<dbReference type="KEGG" id="dhe:111600271"/>
<organism evidence="13 14">
    <name type="scientific">Drosophila hydei</name>
    <name type="common">Fruit fly</name>
    <dbReference type="NCBI Taxonomy" id="7224"/>
    <lineage>
        <taxon>Eukaryota</taxon>
        <taxon>Metazoa</taxon>
        <taxon>Ecdysozoa</taxon>
        <taxon>Arthropoda</taxon>
        <taxon>Hexapoda</taxon>
        <taxon>Insecta</taxon>
        <taxon>Pterygota</taxon>
        <taxon>Neoptera</taxon>
        <taxon>Endopterygota</taxon>
        <taxon>Diptera</taxon>
        <taxon>Brachycera</taxon>
        <taxon>Muscomorpha</taxon>
        <taxon>Ephydroidea</taxon>
        <taxon>Drosophilidae</taxon>
        <taxon>Drosophila</taxon>
    </lineage>
</organism>
<feature type="region of interest" description="Disordered" evidence="12">
    <location>
        <begin position="1"/>
        <end position="25"/>
    </location>
</feature>
<accession>A0A6J1LVA6</accession>
<dbReference type="AlphaFoldDB" id="A0A6J1LVA6"/>
<keyword evidence="5 11" id="KW-0863">Zinc-finger</keyword>
<keyword evidence="10 11" id="KW-0539">Nucleus</keyword>
<dbReference type="Proteomes" id="UP000504633">
    <property type="component" value="Unplaced"/>
</dbReference>
<gene>
    <name evidence="14" type="primary">LOC111600271</name>
</gene>
<dbReference type="Gene3D" id="3.40.50.410">
    <property type="entry name" value="von Willebrand factor, type A domain"/>
    <property type="match status" value="1"/>
</dbReference>
<keyword evidence="13" id="KW-1185">Reference proteome</keyword>
<comment type="subcellular location">
    <subcellularLocation>
        <location evidence="1 11">Nucleus</location>
    </subcellularLocation>
</comment>
<evidence type="ECO:0000256" key="3">
    <source>
        <dbReference type="ARBA" id="ARBA00022723"/>
    </source>
</evidence>
<dbReference type="GO" id="GO:0008270">
    <property type="term" value="F:zinc ion binding"/>
    <property type="evidence" value="ECO:0007669"/>
    <property type="project" value="UniProtKB-KW"/>
</dbReference>
<comment type="subunit">
    <text evidence="11">Part of a TFIID-containing RNA polymerase II pre-initiation complex that is composed of TBP and at least GTF2A1, GTF2A2, GTF2E1, GTF2E2, GTF2F1, GTF2H2, GTF2H3, GTF2H4, GTF2H5, GTF2B, TCEA1, ERCC2, ERCC3, TAF1, TAF2, TAF3, TAF4, TAF5, TAF6, TAF7, TAF8, TAF9, TAF10, TAF11, TAF12 and TAF13. Component of the 7-subunit TFIIH core complex composed of XPB/ERCC3, XPD/ERCC2, GTF2H1, GTF2H2, GTF2H3, GTF2H4 and GTF2H5, which is active in NER. The core complex associates with the 3-subunit CDK-activating kinase (CAK) module composed of CCNH/cyclin H, CDK7 and MNAT1 to form the 10-subunit holoenzyme (holo-TFIIH) active in transcription. Interacts with RARA; the interaction requires prior phosphorylation of RARA on 'Ser-369' which then enhances interaction of RARA with CDK7.</text>
</comment>
<evidence type="ECO:0000313" key="14">
    <source>
        <dbReference type="RefSeq" id="XP_023172087.2"/>
    </source>
</evidence>
<evidence type="ECO:0000256" key="2">
    <source>
        <dbReference type="ARBA" id="ARBA00005273"/>
    </source>
</evidence>
<dbReference type="GO" id="GO:0006355">
    <property type="term" value="P:regulation of DNA-templated transcription"/>
    <property type="evidence" value="ECO:0007669"/>
    <property type="project" value="InterPro"/>
</dbReference>
<sequence>MSSSQFKLPNLPLKKRKHQSSVEPEGVELQPCQQCLGKKTGLSEKDVLVIIIDHDANQNYVRRDVELFGKVVCFLIVLGNAHLLQRNDNDLVILACSSHAVNLIYPEESFDKLNCCDSQMEQFAIVESLTKLRLCNLLTQDMHRMAREARQANKQMVTALLPGTVGMALSYLSRCKREASKVMQLNGRILIVSGSMEPSIQLANKHMNVFQAAAKTGVVIDVCALELDSSYMLRHAADITGGFYFGTSDFEALGMNLLCLFLMSPKARHHINYPKQPQADLRAVCFCHNKLIEIGFACSSCMAIFCKYIPICGNCDTIFKPPEKLQLYIDRKAAHRRNKQFSKSMQLEL</sequence>
<dbReference type="GO" id="GO:0000439">
    <property type="term" value="C:transcription factor TFIIH core complex"/>
    <property type="evidence" value="ECO:0007669"/>
    <property type="project" value="UniProtKB-UniRule"/>
</dbReference>
<evidence type="ECO:0000256" key="7">
    <source>
        <dbReference type="ARBA" id="ARBA00023015"/>
    </source>
</evidence>
<dbReference type="OrthoDB" id="17307at2759"/>
<reference evidence="14" key="1">
    <citation type="submission" date="2025-08" db="UniProtKB">
        <authorList>
            <consortium name="RefSeq"/>
        </authorList>
    </citation>
    <scope>IDENTIFICATION</scope>
    <source>
        <strain evidence="14">15085-1641.00</strain>
        <tissue evidence="14">Whole body</tissue>
    </source>
</reference>
<dbReference type="InterPro" id="IPR036465">
    <property type="entry name" value="vWFA_dom_sf"/>
</dbReference>